<evidence type="ECO:0000313" key="1">
    <source>
        <dbReference type="EMBL" id="CAK9276532.1"/>
    </source>
</evidence>
<organism evidence="1 2">
    <name type="scientific">Sphagnum jensenii</name>
    <dbReference type="NCBI Taxonomy" id="128206"/>
    <lineage>
        <taxon>Eukaryota</taxon>
        <taxon>Viridiplantae</taxon>
        <taxon>Streptophyta</taxon>
        <taxon>Embryophyta</taxon>
        <taxon>Bryophyta</taxon>
        <taxon>Sphagnophytina</taxon>
        <taxon>Sphagnopsida</taxon>
        <taxon>Sphagnales</taxon>
        <taxon>Sphagnaceae</taxon>
        <taxon>Sphagnum</taxon>
    </lineage>
</organism>
<protein>
    <submittedName>
        <fullName evidence="1">Uncharacterized protein</fullName>
    </submittedName>
</protein>
<accession>A0ABP0XBM8</accession>
<gene>
    <name evidence="1" type="ORF">CSSPJE1EN1_LOCUS22010</name>
</gene>
<dbReference type="EMBL" id="OZ020102">
    <property type="protein sequence ID" value="CAK9276532.1"/>
    <property type="molecule type" value="Genomic_DNA"/>
</dbReference>
<keyword evidence="2" id="KW-1185">Reference proteome</keyword>
<evidence type="ECO:0000313" key="2">
    <source>
        <dbReference type="Proteomes" id="UP001497444"/>
    </source>
</evidence>
<name>A0ABP0XBM8_9BRYO</name>
<reference evidence="1" key="1">
    <citation type="submission" date="2024-02" db="EMBL/GenBank/DDBJ databases">
        <authorList>
            <consortium name="ELIXIR-Norway"/>
            <consortium name="Elixir Norway"/>
        </authorList>
    </citation>
    <scope>NUCLEOTIDE SEQUENCE</scope>
</reference>
<dbReference type="Proteomes" id="UP001497444">
    <property type="component" value="Chromosome 7"/>
</dbReference>
<sequence>MSISTRSSVLRWLVQRQRQRQAGHNGRRLQSRRVSFGPRDGDDADEDPLRGPKPGVLRFLRPHLIPAFGR</sequence>
<proteinExistence type="predicted"/>